<organism evidence="1 2">
    <name type="scientific">Iodobacter ciconiae</name>
    <dbReference type="NCBI Taxonomy" id="2496266"/>
    <lineage>
        <taxon>Bacteria</taxon>
        <taxon>Pseudomonadati</taxon>
        <taxon>Pseudomonadota</taxon>
        <taxon>Betaproteobacteria</taxon>
        <taxon>Neisseriales</taxon>
        <taxon>Chitinibacteraceae</taxon>
        <taxon>Iodobacter</taxon>
    </lineage>
</organism>
<dbReference type="AlphaFoldDB" id="A0A3S8ZQW9"/>
<keyword evidence="2" id="KW-1185">Reference proteome</keyword>
<protein>
    <submittedName>
        <fullName evidence="1">Uncharacterized protein</fullName>
    </submittedName>
</protein>
<dbReference type="RefSeq" id="WP_125972029.1">
    <property type="nucleotide sequence ID" value="NZ_CP034433.1"/>
</dbReference>
<gene>
    <name evidence="1" type="ORF">EJO50_04910</name>
</gene>
<name>A0A3S8ZQW9_9NEIS</name>
<accession>A0A3S8ZQW9</accession>
<proteinExistence type="predicted"/>
<dbReference type="KEGG" id="iod:EJO50_04910"/>
<evidence type="ECO:0000313" key="2">
    <source>
        <dbReference type="Proteomes" id="UP000282438"/>
    </source>
</evidence>
<reference evidence="1 2" key="1">
    <citation type="submission" date="2018-12" db="EMBL/GenBank/DDBJ databases">
        <title>Complete genome sequence of Iodobacter sp. H11R3.</title>
        <authorList>
            <person name="Bae J.-W."/>
        </authorList>
    </citation>
    <scope>NUCLEOTIDE SEQUENCE [LARGE SCALE GENOMIC DNA]</scope>
    <source>
        <strain evidence="1 2">H11R3</strain>
    </source>
</reference>
<dbReference type="OrthoDB" id="9769734at2"/>
<sequence length="99" mass="10991">MGVKLDIERVPADSKWLFYSQQEQPVPEDDWLLDVRMRAKPFHVDEASIQLEELDLSISTEKDLECIHLASGVSARHACGTTGASLSFAFGCRGSRLPS</sequence>
<evidence type="ECO:0000313" key="1">
    <source>
        <dbReference type="EMBL" id="AZN35881.1"/>
    </source>
</evidence>
<dbReference type="Proteomes" id="UP000282438">
    <property type="component" value="Chromosome"/>
</dbReference>
<dbReference type="EMBL" id="CP034433">
    <property type="protein sequence ID" value="AZN35881.1"/>
    <property type="molecule type" value="Genomic_DNA"/>
</dbReference>